<feature type="compositionally biased region" description="Low complexity" evidence="1">
    <location>
        <begin position="26"/>
        <end position="51"/>
    </location>
</feature>
<evidence type="ECO:0000256" key="2">
    <source>
        <dbReference type="SAM" id="SignalP"/>
    </source>
</evidence>
<dbReference type="Proteomes" id="UP000195766">
    <property type="component" value="Unassembled WGS sequence"/>
</dbReference>
<accession>A0A1R4GR60</accession>
<feature type="region of interest" description="Disordered" evidence="1">
    <location>
        <begin position="26"/>
        <end position="57"/>
    </location>
</feature>
<evidence type="ECO:0000313" key="4">
    <source>
        <dbReference type="Proteomes" id="UP000195766"/>
    </source>
</evidence>
<protein>
    <submittedName>
        <fullName evidence="3">Uncharacterized protein</fullName>
    </submittedName>
</protein>
<evidence type="ECO:0000256" key="1">
    <source>
        <dbReference type="SAM" id="MobiDB-lite"/>
    </source>
</evidence>
<dbReference type="RefSeq" id="WP_087141816.1">
    <property type="nucleotide sequence ID" value="NZ_FUIE01000085.1"/>
</dbReference>
<organism evidence="3 4">
    <name type="scientific">Brevundimonas diminuta 3F5N</name>
    <dbReference type="NCBI Taxonomy" id="1255603"/>
    <lineage>
        <taxon>Bacteria</taxon>
        <taxon>Pseudomonadati</taxon>
        <taxon>Pseudomonadota</taxon>
        <taxon>Alphaproteobacteria</taxon>
        <taxon>Caulobacterales</taxon>
        <taxon>Caulobacteraceae</taxon>
        <taxon>Brevundimonas</taxon>
    </lineage>
</organism>
<keyword evidence="2" id="KW-0732">Signal</keyword>
<dbReference type="AlphaFoldDB" id="A0A1R4GR60"/>
<dbReference type="PROSITE" id="PS51257">
    <property type="entry name" value="PROKAR_LIPOPROTEIN"/>
    <property type="match status" value="1"/>
</dbReference>
<name>A0A1R4GR60_BREDI</name>
<feature type="chain" id="PRO_5012661446" evidence="2">
    <location>
        <begin position="27"/>
        <end position="172"/>
    </location>
</feature>
<proteinExistence type="predicted"/>
<dbReference type="EMBL" id="FUIE01000085">
    <property type="protein sequence ID" value="SJM70679.1"/>
    <property type="molecule type" value="Genomic_DNA"/>
</dbReference>
<gene>
    <name evidence="3" type="ORF">FM111_15300</name>
</gene>
<sequence>MRLNLIPASGALTLAAALMACGPAPAEAPAAAPKAEDAAAPAPAMAPAAAERSADFRRTDPAQADLKLIEEGGEWRVLIRAGGVPNGGATAADCELQARGAQDRDDVIHAKLIPFEGEVNELTAADIGADAPVVMVRVGPEGAFVEDSTAAGRFCGMGSDISGFYSRAQTPD</sequence>
<reference evidence="3 4" key="1">
    <citation type="submission" date="2017-02" db="EMBL/GenBank/DDBJ databases">
        <authorList>
            <person name="Peterson S.W."/>
        </authorList>
    </citation>
    <scope>NUCLEOTIDE SEQUENCE [LARGE SCALE GENOMIC DNA]</scope>
    <source>
        <strain evidence="3 4">3F5N</strain>
    </source>
</reference>
<feature type="signal peptide" evidence="2">
    <location>
        <begin position="1"/>
        <end position="26"/>
    </location>
</feature>
<evidence type="ECO:0000313" key="3">
    <source>
        <dbReference type="EMBL" id="SJM70679.1"/>
    </source>
</evidence>